<dbReference type="EnsemblPlants" id="KQJ95799">
    <property type="protein sequence ID" value="KQJ95799"/>
    <property type="gene ID" value="BRADI_3g19082v3"/>
</dbReference>
<dbReference type="EMBL" id="CM000882">
    <property type="protein sequence ID" value="KQJ95799.1"/>
    <property type="molecule type" value="Genomic_DNA"/>
</dbReference>
<dbReference type="InParanoid" id="A0A0Q3F7Q8"/>
<name>A0A0Q3F7Q8_BRADI</name>
<gene>
    <name evidence="1" type="ORF">BRADI_3g19082v3</name>
</gene>
<evidence type="ECO:0000313" key="3">
    <source>
        <dbReference type="Proteomes" id="UP000008810"/>
    </source>
</evidence>
<evidence type="ECO:0000313" key="2">
    <source>
        <dbReference type="EnsemblPlants" id="KQJ95799"/>
    </source>
</evidence>
<evidence type="ECO:0000313" key="1">
    <source>
        <dbReference type="EMBL" id="KQJ95799.1"/>
    </source>
</evidence>
<proteinExistence type="predicted"/>
<dbReference type="Gramene" id="KQJ95799">
    <property type="protein sequence ID" value="KQJ95799"/>
    <property type="gene ID" value="BRADI_3g19082v3"/>
</dbReference>
<dbReference type="OrthoDB" id="682975at2759"/>
<dbReference type="AlphaFoldDB" id="A0A0Q3F7Q8"/>
<keyword evidence="3" id="KW-1185">Reference proteome</keyword>
<dbReference type="Proteomes" id="UP000008810">
    <property type="component" value="Chromosome 3"/>
</dbReference>
<evidence type="ECO:0008006" key="4">
    <source>
        <dbReference type="Google" id="ProtNLM"/>
    </source>
</evidence>
<protein>
    <recommendedName>
        <fullName evidence="4">Reverse transcriptase zinc-binding domain-containing protein</fullName>
    </recommendedName>
</protein>
<reference evidence="1 2" key="1">
    <citation type="journal article" date="2010" name="Nature">
        <title>Genome sequencing and analysis of the model grass Brachypodium distachyon.</title>
        <authorList>
            <consortium name="International Brachypodium Initiative"/>
        </authorList>
    </citation>
    <scope>NUCLEOTIDE SEQUENCE [LARGE SCALE GENOMIC DNA]</scope>
    <source>
        <strain evidence="1 2">Bd21</strain>
    </source>
</reference>
<organism evidence="1">
    <name type="scientific">Brachypodium distachyon</name>
    <name type="common">Purple false brome</name>
    <name type="synonym">Trachynia distachya</name>
    <dbReference type="NCBI Taxonomy" id="15368"/>
    <lineage>
        <taxon>Eukaryota</taxon>
        <taxon>Viridiplantae</taxon>
        <taxon>Streptophyta</taxon>
        <taxon>Embryophyta</taxon>
        <taxon>Tracheophyta</taxon>
        <taxon>Spermatophyta</taxon>
        <taxon>Magnoliopsida</taxon>
        <taxon>Liliopsida</taxon>
        <taxon>Poales</taxon>
        <taxon>Poaceae</taxon>
        <taxon>BOP clade</taxon>
        <taxon>Pooideae</taxon>
        <taxon>Stipodae</taxon>
        <taxon>Brachypodieae</taxon>
        <taxon>Brachypodium</taxon>
    </lineage>
</organism>
<reference evidence="2" key="3">
    <citation type="submission" date="2018-08" db="UniProtKB">
        <authorList>
            <consortium name="EnsemblPlants"/>
        </authorList>
    </citation>
    <scope>IDENTIFICATION</scope>
    <source>
        <strain evidence="2">cv. Bd21</strain>
    </source>
</reference>
<reference evidence="1" key="2">
    <citation type="submission" date="2017-06" db="EMBL/GenBank/DDBJ databases">
        <title>WGS assembly of Brachypodium distachyon.</title>
        <authorList>
            <consortium name="The International Brachypodium Initiative"/>
            <person name="Lucas S."/>
            <person name="Harmon-Smith M."/>
            <person name="Lail K."/>
            <person name="Tice H."/>
            <person name="Grimwood J."/>
            <person name="Bruce D."/>
            <person name="Barry K."/>
            <person name="Shu S."/>
            <person name="Lindquist E."/>
            <person name="Wang M."/>
            <person name="Pitluck S."/>
            <person name="Vogel J.P."/>
            <person name="Garvin D.F."/>
            <person name="Mockler T.C."/>
            <person name="Schmutz J."/>
            <person name="Rokhsar D."/>
            <person name="Bevan M.W."/>
        </authorList>
    </citation>
    <scope>NUCLEOTIDE SEQUENCE</scope>
    <source>
        <strain evidence="1">Bd21</strain>
    </source>
</reference>
<sequence>MCCEPKNVEHLFFTCDISKIFWQELAVMLDVNHFLCYEDVARWWPSNNNHAVINMASSAFMWTLWKFRNDLHFGWGKWSGLQVIWHRILCLLKRWRVLCPKKRYAKLDKCLAALESKAAEAPRFLPC</sequence>
<accession>A0A0Q3F7Q8</accession>